<dbReference type="Proteomes" id="UP000649829">
    <property type="component" value="Unassembled WGS sequence"/>
</dbReference>
<name>A0A917SP37_9RHOB</name>
<evidence type="ECO:0000313" key="1">
    <source>
        <dbReference type="EMBL" id="GGL91540.1"/>
    </source>
</evidence>
<dbReference type="EMBL" id="BMLF01000001">
    <property type="protein sequence ID" value="GGL91540.1"/>
    <property type="molecule type" value="Genomic_DNA"/>
</dbReference>
<dbReference type="AlphaFoldDB" id="A0A917SP37"/>
<proteinExistence type="predicted"/>
<reference evidence="1" key="2">
    <citation type="submission" date="2020-09" db="EMBL/GenBank/DDBJ databases">
        <authorList>
            <person name="Sun Q."/>
            <person name="Zhou Y."/>
        </authorList>
    </citation>
    <scope>NUCLEOTIDE SEQUENCE</scope>
    <source>
        <strain evidence="1">CGMCC 1.6293</strain>
    </source>
</reference>
<sequence>MSTTTIEISPEVSMAEMRAEIAWLRNRVLIQAQAIHELKKEAEAQAAEQQETDDE</sequence>
<gene>
    <name evidence="1" type="ORF">GCM10011534_12160</name>
</gene>
<comment type="caution">
    <text evidence="1">The sequence shown here is derived from an EMBL/GenBank/DDBJ whole genome shotgun (WGS) entry which is preliminary data.</text>
</comment>
<reference evidence="1" key="1">
    <citation type="journal article" date="2014" name="Int. J. Syst. Evol. Microbiol.">
        <title>Complete genome sequence of Corynebacterium casei LMG S-19264T (=DSM 44701T), isolated from a smear-ripened cheese.</title>
        <authorList>
            <consortium name="US DOE Joint Genome Institute (JGI-PGF)"/>
            <person name="Walter F."/>
            <person name="Albersmeier A."/>
            <person name="Kalinowski J."/>
            <person name="Ruckert C."/>
        </authorList>
    </citation>
    <scope>NUCLEOTIDE SEQUENCE</scope>
    <source>
        <strain evidence="1">CGMCC 1.6293</strain>
    </source>
</reference>
<keyword evidence="2" id="KW-1185">Reference proteome</keyword>
<evidence type="ECO:0000313" key="2">
    <source>
        <dbReference type="Proteomes" id="UP000649829"/>
    </source>
</evidence>
<dbReference type="RefSeq" id="WP_156954639.1">
    <property type="nucleotide sequence ID" value="NZ_BMLF01000001.1"/>
</dbReference>
<protein>
    <submittedName>
        <fullName evidence="1">Uncharacterized protein</fullName>
    </submittedName>
</protein>
<accession>A0A917SP37</accession>
<organism evidence="1 2">
    <name type="scientific">Pseudooceanicola nanhaiensis</name>
    <dbReference type="NCBI Taxonomy" id="375761"/>
    <lineage>
        <taxon>Bacteria</taxon>
        <taxon>Pseudomonadati</taxon>
        <taxon>Pseudomonadota</taxon>
        <taxon>Alphaproteobacteria</taxon>
        <taxon>Rhodobacterales</taxon>
        <taxon>Paracoccaceae</taxon>
        <taxon>Pseudooceanicola</taxon>
    </lineage>
</organism>